<gene>
    <name evidence="2" type="ORF">SAMN05421638_0525</name>
</gene>
<evidence type="ECO:0000256" key="1">
    <source>
        <dbReference type="SAM" id="Coils"/>
    </source>
</evidence>
<dbReference type="AlphaFoldDB" id="A0A1I3K1V9"/>
<reference evidence="3" key="1">
    <citation type="submission" date="2016-10" db="EMBL/GenBank/DDBJ databases">
        <authorList>
            <person name="Varghese N."/>
            <person name="Submissions S."/>
        </authorList>
    </citation>
    <scope>NUCLEOTIDE SEQUENCE [LARGE SCALE GENOMIC DNA]</scope>
    <source>
        <strain evidence="3">DSM 22251</strain>
    </source>
</reference>
<dbReference type="EMBL" id="FORQ01000001">
    <property type="protein sequence ID" value="SFI66165.1"/>
    <property type="molecule type" value="Genomic_DNA"/>
</dbReference>
<protein>
    <recommendedName>
        <fullName evidence="4">Phosphoribosyl-ATP pyrophosphatase</fullName>
    </recommendedName>
</protein>
<organism evidence="2 3">
    <name type="scientific">Kaistella treverensis</name>
    <dbReference type="NCBI Taxonomy" id="631455"/>
    <lineage>
        <taxon>Bacteria</taxon>
        <taxon>Pseudomonadati</taxon>
        <taxon>Bacteroidota</taxon>
        <taxon>Flavobacteriia</taxon>
        <taxon>Flavobacteriales</taxon>
        <taxon>Weeksellaceae</taxon>
        <taxon>Chryseobacterium group</taxon>
        <taxon>Kaistella</taxon>
    </lineage>
</organism>
<dbReference type="Proteomes" id="UP000242560">
    <property type="component" value="Unassembled WGS sequence"/>
</dbReference>
<feature type="coiled-coil region" evidence="1">
    <location>
        <begin position="1"/>
        <end position="28"/>
    </location>
</feature>
<sequence length="165" mass="18565">MSAKYNSLEELRQKKQLLKKEVDDLQDLLTFENTKESLSAITHGFTDKFLQEVPTEDGDTSVSIKTNEIVKEISNSVKENVFSKNAFAGIANSDATVNVIENTLKIGAVTFIGNFARKSLQDTSWKKKLIGLALIYIAPIALRFIREKLEEYQKAQTTSSFEQLI</sequence>
<evidence type="ECO:0008006" key="4">
    <source>
        <dbReference type="Google" id="ProtNLM"/>
    </source>
</evidence>
<accession>A0A1I3K1V9</accession>
<dbReference type="RefSeq" id="WP_039344482.1">
    <property type="nucleotide sequence ID" value="NZ_FORQ01000001.1"/>
</dbReference>
<name>A0A1I3K1V9_9FLAO</name>
<evidence type="ECO:0000313" key="3">
    <source>
        <dbReference type="Proteomes" id="UP000242560"/>
    </source>
</evidence>
<keyword evidence="3" id="KW-1185">Reference proteome</keyword>
<proteinExistence type="predicted"/>
<evidence type="ECO:0000313" key="2">
    <source>
        <dbReference type="EMBL" id="SFI66165.1"/>
    </source>
</evidence>
<keyword evidence="1" id="KW-0175">Coiled coil</keyword>